<dbReference type="PANTHER" id="PTHR13000:SF0">
    <property type="entry name" value="NUCLEOPORIN P54"/>
    <property type="match status" value="1"/>
</dbReference>
<dbReference type="Proteomes" id="UP001497525">
    <property type="component" value="Unassembled WGS sequence"/>
</dbReference>
<comment type="caution">
    <text evidence="5">The sequence shown here is derived from an EMBL/GenBank/DDBJ whole genome shotgun (WGS) entry which is preliminary data.</text>
</comment>
<sequence length="583" mass="63526">MSLFGIQKPFGAQTPGFGAASNSPVQTGFGASTTSSSFGGFGFGTTTTAQSGLLHSPFSTQTTNLFGGLSGGTTSFGTNATKTTSSLFPSTLSTPATQSLGAFGSQPSVGFGSSFGHPQSTTSSLFSFSAATNTSLGGPTQAQQMAQQNSIDAFFASLCQPLMFGDERDTILARWDQLQAMWGTGMGYSSLGIANYTPQNTFARFKSIAYNLLPTSTDADGLVCLYLSRPFSEVFSQRQGLQDYLFRLLGGRPNLQLVIEEVRPCTEEENHSEVILKVIERQPTGNITNVPASELAKYLSGPTVASQLQSQLCVYKLTSEVCPSSAQLTAYNENPPAGIDRLIWEQARTENPHPDRLIPVPLVGFADLKRRRLDQVAFSRQQSSILKNVGELVQEMKTGQLAISQKVAQLKRKQVELSHRVLQVLRRQEIHRRAGFAISADEEALRCGLERIWAELTSPRGLRIRFQDALASFRAMGEDVTGSNKENNDKPGSAGAAIRIDGTVESHNNWNLDEDSWSELKEYLSQRQNGIRELQHLLSEMSASLKVMEENPASSTVNTKSPFLFHPRPTPNKVSFALNTHNR</sequence>
<dbReference type="GO" id="GO:0006999">
    <property type="term" value="P:nuclear pore organization"/>
    <property type="evidence" value="ECO:0007669"/>
    <property type="project" value="TreeGrafter"/>
</dbReference>
<evidence type="ECO:0000256" key="2">
    <source>
        <dbReference type="ARBA" id="ARBA00022448"/>
    </source>
</evidence>
<evidence type="ECO:0000256" key="1">
    <source>
        <dbReference type="ARBA" id="ARBA00004123"/>
    </source>
</evidence>
<dbReference type="InterPro" id="IPR024864">
    <property type="entry name" value="Nup54/Nup57/Nup44"/>
</dbReference>
<protein>
    <recommendedName>
        <fullName evidence="4">Nucleoporin Nup54 alpha-helical domain-containing protein</fullName>
    </recommendedName>
</protein>
<dbReference type="GO" id="GO:0017056">
    <property type="term" value="F:structural constituent of nuclear pore"/>
    <property type="evidence" value="ECO:0007669"/>
    <property type="project" value="TreeGrafter"/>
</dbReference>
<dbReference type="GO" id="GO:0036228">
    <property type="term" value="P:protein localization to nuclear inner membrane"/>
    <property type="evidence" value="ECO:0007669"/>
    <property type="project" value="TreeGrafter"/>
</dbReference>
<dbReference type="InterPro" id="IPR025712">
    <property type="entry name" value="Nup54_alpha-helical_dom"/>
</dbReference>
<evidence type="ECO:0000259" key="4">
    <source>
        <dbReference type="Pfam" id="PF13874"/>
    </source>
</evidence>
<feature type="domain" description="Nucleoporin Nup54 alpha-helical" evidence="4">
    <location>
        <begin position="335"/>
        <end position="469"/>
    </location>
</feature>
<name>A0AAV2T8P7_CALDB</name>
<reference evidence="5" key="1">
    <citation type="submission" date="2024-06" db="EMBL/GenBank/DDBJ databases">
        <authorList>
            <person name="Liu X."/>
            <person name="Lenzi L."/>
            <person name="Haldenby T S."/>
            <person name="Uol C."/>
        </authorList>
    </citation>
    <scope>NUCLEOTIDE SEQUENCE</scope>
</reference>
<dbReference type="Gene3D" id="1.20.5.490">
    <property type="entry name" value="Single helix bin"/>
    <property type="match status" value="1"/>
</dbReference>
<dbReference type="Pfam" id="PF13874">
    <property type="entry name" value="Nup54"/>
    <property type="match status" value="1"/>
</dbReference>
<keyword evidence="3" id="KW-0539">Nucleus</keyword>
<dbReference type="PANTHER" id="PTHR13000">
    <property type="entry name" value="NUCLEOPORIN P54"/>
    <property type="match status" value="1"/>
</dbReference>
<dbReference type="AlphaFoldDB" id="A0AAV2T8P7"/>
<keyword evidence="2" id="KW-0813">Transport</keyword>
<evidence type="ECO:0000256" key="3">
    <source>
        <dbReference type="ARBA" id="ARBA00023242"/>
    </source>
</evidence>
<evidence type="ECO:0000313" key="6">
    <source>
        <dbReference type="Proteomes" id="UP001497525"/>
    </source>
</evidence>
<accession>A0AAV2T8P7</accession>
<organism evidence="5 6">
    <name type="scientific">Calicophoron daubneyi</name>
    <name type="common">Rumen fluke</name>
    <name type="synonym">Paramphistomum daubneyi</name>
    <dbReference type="NCBI Taxonomy" id="300641"/>
    <lineage>
        <taxon>Eukaryota</taxon>
        <taxon>Metazoa</taxon>
        <taxon>Spiralia</taxon>
        <taxon>Lophotrochozoa</taxon>
        <taxon>Platyhelminthes</taxon>
        <taxon>Trematoda</taxon>
        <taxon>Digenea</taxon>
        <taxon>Plagiorchiida</taxon>
        <taxon>Pronocephalata</taxon>
        <taxon>Paramphistomoidea</taxon>
        <taxon>Paramphistomidae</taxon>
        <taxon>Calicophoron</taxon>
    </lineage>
</organism>
<dbReference type="GO" id="GO:0044613">
    <property type="term" value="C:nuclear pore central transport channel"/>
    <property type="evidence" value="ECO:0007669"/>
    <property type="project" value="TreeGrafter"/>
</dbReference>
<evidence type="ECO:0000313" key="5">
    <source>
        <dbReference type="EMBL" id="CAL5133793.1"/>
    </source>
</evidence>
<dbReference type="EMBL" id="CAXLJL010000157">
    <property type="protein sequence ID" value="CAL5133793.1"/>
    <property type="molecule type" value="Genomic_DNA"/>
</dbReference>
<gene>
    <name evidence="5" type="ORF">CDAUBV1_LOCUS7032</name>
</gene>
<dbReference type="GO" id="GO:0006607">
    <property type="term" value="P:NLS-bearing protein import into nucleus"/>
    <property type="evidence" value="ECO:0007669"/>
    <property type="project" value="TreeGrafter"/>
</dbReference>
<proteinExistence type="predicted"/>
<comment type="subcellular location">
    <subcellularLocation>
        <location evidence="1">Nucleus</location>
    </subcellularLocation>
</comment>